<dbReference type="PROSITE" id="PS00678">
    <property type="entry name" value="WD_REPEATS_1"/>
    <property type="match status" value="2"/>
</dbReference>
<dbReference type="Pfam" id="PF00400">
    <property type="entry name" value="WD40"/>
    <property type="match status" value="2"/>
</dbReference>
<dbReference type="InterPro" id="IPR015943">
    <property type="entry name" value="WD40/YVTN_repeat-like_dom_sf"/>
</dbReference>
<evidence type="ECO:0000256" key="1">
    <source>
        <dbReference type="ARBA" id="ARBA00022574"/>
    </source>
</evidence>
<keyword evidence="5" id="KW-1185">Reference proteome</keyword>
<dbReference type="Proteomes" id="UP000823405">
    <property type="component" value="Unassembled WGS sequence"/>
</dbReference>
<evidence type="ECO:0000313" key="5">
    <source>
        <dbReference type="Proteomes" id="UP000823405"/>
    </source>
</evidence>
<accession>A0A9P6QZA9</accession>
<dbReference type="InterPro" id="IPR001680">
    <property type="entry name" value="WD40_rpt"/>
</dbReference>
<sequence>LWHARDGSLDRDLRGHSNAVESVSFTSDGKRLASGSRDGTARIWDVSAGQTTRELTGVLAHKSAITAIAFSPNNLRLATGSWDKTVKIWDVQTGKCLVTVEDW</sequence>
<dbReference type="InterPro" id="IPR020472">
    <property type="entry name" value="WD40_PAC1"/>
</dbReference>
<dbReference type="AlphaFoldDB" id="A0A9P6QZA9"/>
<feature type="non-terminal residue" evidence="4">
    <location>
        <position position="103"/>
    </location>
</feature>
<protein>
    <recommendedName>
        <fullName evidence="6">WD40 repeat-like protein</fullName>
    </recommendedName>
</protein>
<feature type="repeat" description="WD" evidence="3">
    <location>
        <begin position="13"/>
        <end position="54"/>
    </location>
</feature>
<dbReference type="OrthoDB" id="2433381at2759"/>
<evidence type="ECO:0000313" key="4">
    <source>
        <dbReference type="EMBL" id="KAG0308825.1"/>
    </source>
</evidence>
<evidence type="ECO:0008006" key="6">
    <source>
        <dbReference type="Google" id="ProtNLM"/>
    </source>
</evidence>
<dbReference type="Gene3D" id="2.130.10.10">
    <property type="entry name" value="YVTN repeat-like/Quinoprotein amine dehydrogenase"/>
    <property type="match status" value="1"/>
</dbReference>
<dbReference type="PRINTS" id="PR00320">
    <property type="entry name" value="GPROTEINBRPT"/>
</dbReference>
<name>A0A9P6QZA9_9FUNG</name>
<proteinExistence type="predicted"/>
<reference evidence="4" key="1">
    <citation type="journal article" date="2020" name="Fungal Divers.">
        <title>Resolving the Mortierellaceae phylogeny through synthesis of multi-gene phylogenetics and phylogenomics.</title>
        <authorList>
            <person name="Vandepol N."/>
            <person name="Liber J."/>
            <person name="Desiro A."/>
            <person name="Na H."/>
            <person name="Kennedy M."/>
            <person name="Barry K."/>
            <person name="Grigoriev I.V."/>
            <person name="Miller A.N."/>
            <person name="O'Donnell K."/>
            <person name="Stajich J.E."/>
            <person name="Bonito G."/>
        </authorList>
    </citation>
    <scope>NUCLEOTIDE SEQUENCE</scope>
    <source>
        <strain evidence="4">NVP60</strain>
    </source>
</reference>
<comment type="caution">
    <text evidence="4">The sequence shown here is derived from an EMBL/GenBank/DDBJ whole genome shotgun (WGS) entry which is preliminary data.</text>
</comment>
<dbReference type="InterPro" id="IPR019775">
    <property type="entry name" value="WD40_repeat_CS"/>
</dbReference>
<dbReference type="EMBL" id="JAAAIN010000971">
    <property type="protein sequence ID" value="KAG0308825.1"/>
    <property type="molecule type" value="Genomic_DNA"/>
</dbReference>
<dbReference type="SMART" id="SM00320">
    <property type="entry name" value="WD40"/>
    <property type="match status" value="2"/>
</dbReference>
<keyword evidence="2" id="KW-0677">Repeat</keyword>
<dbReference type="PROSITE" id="PS50294">
    <property type="entry name" value="WD_REPEATS_REGION"/>
    <property type="match status" value="2"/>
</dbReference>
<dbReference type="PANTHER" id="PTHR19848">
    <property type="entry name" value="WD40 REPEAT PROTEIN"/>
    <property type="match status" value="1"/>
</dbReference>
<dbReference type="InterPro" id="IPR036322">
    <property type="entry name" value="WD40_repeat_dom_sf"/>
</dbReference>
<feature type="repeat" description="WD" evidence="3">
    <location>
        <begin position="58"/>
        <end position="99"/>
    </location>
</feature>
<gene>
    <name evidence="4" type="ORF">BGZ97_013247</name>
</gene>
<keyword evidence="1 3" id="KW-0853">WD repeat</keyword>
<evidence type="ECO:0000256" key="2">
    <source>
        <dbReference type="ARBA" id="ARBA00022737"/>
    </source>
</evidence>
<evidence type="ECO:0000256" key="3">
    <source>
        <dbReference type="PROSITE-ProRule" id="PRU00221"/>
    </source>
</evidence>
<organism evidence="4 5">
    <name type="scientific">Linnemannia gamsii</name>
    <dbReference type="NCBI Taxonomy" id="64522"/>
    <lineage>
        <taxon>Eukaryota</taxon>
        <taxon>Fungi</taxon>
        <taxon>Fungi incertae sedis</taxon>
        <taxon>Mucoromycota</taxon>
        <taxon>Mortierellomycotina</taxon>
        <taxon>Mortierellomycetes</taxon>
        <taxon>Mortierellales</taxon>
        <taxon>Mortierellaceae</taxon>
        <taxon>Linnemannia</taxon>
    </lineage>
</organism>
<dbReference type="SUPFAM" id="SSF50978">
    <property type="entry name" value="WD40 repeat-like"/>
    <property type="match status" value="1"/>
</dbReference>
<dbReference type="PROSITE" id="PS50082">
    <property type="entry name" value="WD_REPEATS_2"/>
    <property type="match status" value="2"/>
</dbReference>
<dbReference type="PANTHER" id="PTHR19848:SF8">
    <property type="entry name" value="F-BOX AND WD REPEAT DOMAIN CONTAINING 7"/>
    <property type="match status" value="1"/>
</dbReference>